<evidence type="ECO:0000313" key="2">
    <source>
        <dbReference type="Proteomes" id="UP000661507"/>
    </source>
</evidence>
<dbReference type="InterPro" id="IPR006342">
    <property type="entry name" value="FkbM_mtfrase"/>
</dbReference>
<evidence type="ECO:0000313" key="1">
    <source>
        <dbReference type="EMBL" id="GGJ13569.1"/>
    </source>
</evidence>
<dbReference type="AlphaFoldDB" id="A0A917NNI3"/>
<evidence type="ECO:0008006" key="3">
    <source>
        <dbReference type="Google" id="ProtNLM"/>
    </source>
</evidence>
<reference evidence="1" key="2">
    <citation type="submission" date="2020-09" db="EMBL/GenBank/DDBJ databases">
        <authorList>
            <person name="Sun Q."/>
            <person name="Zhou Y."/>
        </authorList>
    </citation>
    <scope>NUCLEOTIDE SEQUENCE</scope>
    <source>
        <strain evidence="1">CGMCC 1.3617</strain>
    </source>
</reference>
<dbReference type="Pfam" id="PF01135">
    <property type="entry name" value="PCMT"/>
    <property type="match status" value="1"/>
</dbReference>
<keyword evidence="2" id="KW-1185">Reference proteome</keyword>
<name>A0A917NNI3_9PROT</name>
<sequence>MPKDNPPLPMELDEAPRAGVVPRFLSWLFATTPRQSRGAIHGTHEELFRMRGEIAVLRATMEAVRAEVGRRDIATLEELLRTGNRREIEALIRDRTQTVPLPDGSVLCRVLGRFKMFVDAADVGIAPHLLLDGYWQYWVTEFVCRNVARGETAYDVGAIYGYWSLVLADLVGSEGRVVALEANPWLHWLLRRNVHVNGLGRIITTERVAAAEAPHATMNVPALLVGPQNGRFASAFTTEASRTHCTAPAKALQDIEPGSVDFLRIGATAQPDRVVAGLGGLLDRSPGLRIMLDFDANLCAEAPALLEALSARYPLRFVDGDSLAKPCTVEDVLARRRVTTLYLSRIEPR</sequence>
<dbReference type="SUPFAM" id="SSF53335">
    <property type="entry name" value="S-adenosyl-L-methionine-dependent methyltransferases"/>
    <property type="match status" value="1"/>
</dbReference>
<dbReference type="EMBL" id="BMKW01000004">
    <property type="protein sequence ID" value="GGJ13569.1"/>
    <property type="molecule type" value="Genomic_DNA"/>
</dbReference>
<protein>
    <recommendedName>
        <fullName evidence="3">FkbM family methyltransferase</fullName>
    </recommendedName>
</protein>
<comment type="caution">
    <text evidence="1">The sequence shown here is derived from an EMBL/GenBank/DDBJ whole genome shotgun (WGS) entry which is preliminary data.</text>
</comment>
<proteinExistence type="predicted"/>
<dbReference type="InterPro" id="IPR029063">
    <property type="entry name" value="SAM-dependent_MTases_sf"/>
</dbReference>
<dbReference type="Proteomes" id="UP000661507">
    <property type="component" value="Unassembled WGS sequence"/>
</dbReference>
<accession>A0A917NNI3</accession>
<dbReference type="NCBIfam" id="TIGR01444">
    <property type="entry name" value="fkbM_fam"/>
    <property type="match status" value="1"/>
</dbReference>
<reference evidence="1" key="1">
    <citation type="journal article" date="2014" name="Int. J. Syst. Evol. Microbiol.">
        <title>Complete genome sequence of Corynebacterium casei LMG S-19264T (=DSM 44701T), isolated from a smear-ripened cheese.</title>
        <authorList>
            <consortium name="US DOE Joint Genome Institute (JGI-PGF)"/>
            <person name="Walter F."/>
            <person name="Albersmeier A."/>
            <person name="Kalinowski J."/>
            <person name="Ruckert C."/>
        </authorList>
    </citation>
    <scope>NUCLEOTIDE SEQUENCE</scope>
    <source>
        <strain evidence="1">CGMCC 1.3617</strain>
    </source>
</reference>
<organism evidence="1 2">
    <name type="scientific">Neoroseomonas lacus</name>
    <dbReference type="NCBI Taxonomy" id="287609"/>
    <lineage>
        <taxon>Bacteria</taxon>
        <taxon>Pseudomonadati</taxon>
        <taxon>Pseudomonadota</taxon>
        <taxon>Alphaproteobacteria</taxon>
        <taxon>Acetobacterales</taxon>
        <taxon>Acetobacteraceae</taxon>
        <taxon>Neoroseomonas</taxon>
    </lineage>
</organism>
<dbReference type="Gene3D" id="3.40.50.150">
    <property type="entry name" value="Vaccinia Virus protein VP39"/>
    <property type="match status" value="1"/>
</dbReference>
<gene>
    <name evidence="1" type="ORF">GCM10011320_20990</name>
</gene>